<protein>
    <submittedName>
        <fullName evidence="3">Uncharacterized protein</fullName>
    </submittedName>
</protein>
<dbReference type="AlphaFoldDB" id="A0A1Y5IMJ6"/>
<evidence type="ECO:0000313" key="3">
    <source>
        <dbReference type="EMBL" id="OUS49404.1"/>
    </source>
</evidence>
<dbReference type="Proteomes" id="UP000195557">
    <property type="component" value="Unassembled WGS sequence"/>
</dbReference>
<dbReference type="PANTHER" id="PTHR36042">
    <property type="entry name" value="OS05G0490900 PROTEIN"/>
    <property type="match status" value="1"/>
</dbReference>
<proteinExistence type="predicted"/>
<feature type="transmembrane region" description="Helical" evidence="2">
    <location>
        <begin position="89"/>
        <end position="112"/>
    </location>
</feature>
<feature type="transmembrane region" description="Helical" evidence="2">
    <location>
        <begin position="124"/>
        <end position="147"/>
    </location>
</feature>
<name>A0A1Y5IMJ6_OSTTA</name>
<organism evidence="3">
    <name type="scientific">Ostreococcus tauri</name>
    <name type="common">Marine green alga</name>
    <dbReference type="NCBI Taxonomy" id="70448"/>
    <lineage>
        <taxon>Eukaryota</taxon>
        <taxon>Viridiplantae</taxon>
        <taxon>Chlorophyta</taxon>
        <taxon>Mamiellophyceae</taxon>
        <taxon>Mamiellales</taxon>
        <taxon>Bathycoccaceae</taxon>
        <taxon>Ostreococcus</taxon>
    </lineage>
</organism>
<gene>
    <name evidence="3" type="ORF">BE221DRAFT_188676</name>
</gene>
<feature type="compositionally biased region" description="Low complexity" evidence="1">
    <location>
        <begin position="21"/>
        <end position="31"/>
    </location>
</feature>
<evidence type="ECO:0000256" key="1">
    <source>
        <dbReference type="SAM" id="MobiDB-lite"/>
    </source>
</evidence>
<keyword evidence="2" id="KW-1133">Transmembrane helix</keyword>
<dbReference type="EMBL" id="KZ155771">
    <property type="protein sequence ID" value="OUS49404.1"/>
    <property type="molecule type" value="Genomic_DNA"/>
</dbReference>
<dbReference type="PANTHER" id="PTHR36042:SF1">
    <property type="entry name" value="OS05G0490900 PROTEIN"/>
    <property type="match status" value="1"/>
</dbReference>
<feature type="region of interest" description="Disordered" evidence="1">
    <location>
        <begin position="12"/>
        <end position="41"/>
    </location>
</feature>
<sequence>MRVAAARVVLTRAPERRRAPTARANARTAPPRARRTERARAPVVVARATDGDVEVEAKTQSSTDDDDVPIWERRELEKRATAARGGIPWPLYLLGSVIVLIAATGSVFEYAYGNPIFGVVTKDSWAYAPILGWFVFTGYPLAGWFWMKGISGANEASEMQDKIDGY</sequence>
<reference evidence="3" key="1">
    <citation type="submission" date="2017-04" db="EMBL/GenBank/DDBJ databases">
        <title>Population genomics of picophytoplankton unveils novel chromosome hypervariability.</title>
        <authorList>
            <consortium name="DOE Joint Genome Institute"/>
            <person name="Blanc-Mathieu R."/>
            <person name="Krasovec M."/>
            <person name="Hebrard M."/>
            <person name="Yau S."/>
            <person name="Desgranges E."/>
            <person name="Martin J."/>
            <person name="Schackwitz W."/>
            <person name="Kuo A."/>
            <person name="Salin G."/>
            <person name="Donnadieu C."/>
            <person name="Desdevises Y."/>
            <person name="Sanchez-Ferandin S."/>
            <person name="Moreau H."/>
            <person name="Rivals E."/>
            <person name="Grigoriev I.V."/>
            <person name="Grimsley N."/>
            <person name="Eyre-Walker A."/>
            <person name="Piganeau G."/>
        </authorList>
    </citation>
    <scope>NUCLEOTIDE SEQUENCE [LARGE SCALE GENOMIC DNA]</scope>
    <source>
        <strain evidence="3">RCC 1115</strain>
    </source>
</reference>
<keyword evidence="2" id="KW-0812">Transmembrane</keyword>
<evidence type="ECO:0000256" key="2">
    <source>
        <dbReference type="SAM" id="Phobius"/>
    </source>
</evidence>
<keyword evidence="2" id="KW-0472">Membrane</keyword>
<accession>A0A1Y5IMJ6</accession>